<evidence type="ECO:0000313" key="9">
    <source>
        <dbReference type="EMBL" id="KRL26636.1"/>
    </source>
</evidence>
<feature type="transmembrane region" description="Helical" evidence="8">
    <location>
        <begin position="296"/>
        <end position="323"/>
    </location>
</feature>
<dbReference type="InterPro" id="IPR026030">
    <property type="entry name" value="Pur-cyt_permease_Fcy2/21/22"/>
</dbReference>
<feature type="transmembrane region" description="Helical" evidence="8">
    <location>
        <begin position="437"/>
        <end position="458"/>
    </location>
</feature>
<dbReference type="PANTHER" id="PTHR30569:SF0">
    <property type="entry name" value="CYTOSINE PERMEASE"/>
    <property type="match status" value="1"/>
</dbReference>
<feature type="transmembrane region" description="Helical" evidence="8">
    <location>
        <begin position="219"/>
        <end position="238"/>
    </location>
</feature>
<name>A0A0R1P3E9_LIMMU</name>
<dbReference type="GO" id="GO:0015209">
    <property type="term" value="F:cytosine transmembrane transporter activity"/>
    <property type="evidence" value="ECO:0007669"/>
    <property type="project" value="InterPro"/>
</dbReference>
<dbReference type="AlphaFoldDB" id="A0A0R1P3E9"/>
<dbReference type="Pfam" id="PF02133">
    <property type="entry name" value="Transp_cyt_pur"/>
    <property type="match status" value="1"/>
</dbReference>
<evidence type="ECO:0000256" key="7">
    <source>
        <dbReference type="PIRNR" id="PIRNR002744"/>
    </source>
</evidence>
<keyword evidence="3 7" id="KW-0813">Transport</keyword>
<dbReference type="PANTHER" id="PTHR30569">
    <property type="entry name" value="CYTOSINE TRANSPORTER CODB"/>
    <property type="match status" value="1"/>
</dbReference>
<comment type="caution">
    <text evidence="9">The sequence shown here is derived from an EMBL/GenBank/DDBJ whole genome shotgun (WGS) entry which is preliminary data.</text>
</comment>
<dbReference type="InterPro" id="IPR001248">
    <property type="entry name" value="Pur-cyt_permease"/>
</dbReference>
<evidence type="ECO:0000256" key="6">
    <source>
        <dbReference type="ARBA" id="ARBA00023136"/>
    </source>
</evidence>
<reference evidence="9 10" key="1">
    <citation type="journal article" date="2015" name="Genome Announc.">
        <title>Expanding the biotechnology potential of lactobacilli through comparative genomics of 213 strains and associated genera.</title>
        <authorList>
            <person name="Sun Z."/>
            <person name="Harris H.M."/>
            <person name="McCann A."/>
            <person name="Guo C."/>
            <person name="Argimon S."/>
            <person name="Zhang W."/>
            <person name="Yang X."/>
            <person name="Jeffery I.B."/>
            <person name="Cooney J.C."/>
            <person name="Kagawa T.F."/>
            <person name="Liu W."/>
            <person name="Song Y."/>
            <person name="Salvetti E."/>
            <person name="Wrobel A."/>
            <person name="Rasinkangas P."/>
            <person name="Parkhill J."/>
            <person name="Rea M.C."/>
            <person name="O'Sullivan O."/>
            <person name="Ritari J."/>
            <person name="Douillard F.P."/>
            <person name="Paul Ross R."/>
            <person name="Yang R."/>
            <person name="Briner A.E."/>
            <person name="Felis G.E."/>
            <person name="de Vos W.M."/>
            <person name="Barrangou R."/>
            <person name="Klaenhammer T.R."/>
            <person name="Caufield P.W."/>
            <person name="Cui Y."/>
            <person name="Zhang H."/>
            <person name="O'Toole P.W."/>
        </authorList>
    </citation>
    <scope>NUCLEOTIDE SEQUENCE [LARGE SCALE GENOMIC DNA]</scope>
    <source>
        <strain evidence="9 10">DSM 13345</strain>
    </source>
</reference>
<keyword evidence="6 7" id="KW-0472">Membrane</keyword>
<evidence type="ECO:0000313" key="10">
    <source>
        <dbReference type="Proteomes" id="UP000050901"/>
    </source>
</evidence>
<feature type="transmembrane region" description="Helical" evidence="8">
    <location>
        <begin position="146"/>
        <end position="167"/>
    </location>
</feature>
<organism evidence="9 10">
    <name type="scientific">Limosilactobacillus mucosae DSM 13345</name>
    <dbReference type="NCBI Taxonomy" id="1423771"/>
    <lineage>
        <taxon>Bacteria</taxon>
        <taxon>Bacillati</taxon>
        <taxon>Bacillota</taxon>
        <taxon>Bacilli</taxon>
        <taxon>Lactobacillales</taxon>
        <taxon>Lactobacillaceae</taxon>
        <taxon>Limosilactobacillus</taxon>
    </lineage>
</organism>
<sequence length="463" mass="49988">MTIFFFGGNTMQNDNDQITSIAMHQRKTSTWDMFATWVGANANNGTWFVGGVLAACGFSVAMNVLVLSSALSYVFLSLIGYIGYQTGVSTMAVSRASFGVRGSYLPSLVNLTQFIGWTAVNTFIAAQSVSLLLNDLLGWPVWGKPGGWKGIVAGIVVMSILHIISIASGSRSVQMIERLGIILVLIFVIWESVVVLKTVPFSHIVKWQVPASAKMATGAAIDYVAAFNLAWVTAGADFTRFTPKKQNSTLTPFFGAMVGVIWFAFIGLISTISIAITSGAYNANNSDPSTIASRLGLGVVALLVIILTSMTANAVNLLAAGSALSNIFTNIKLKYSLWIVAIVATIVTFIPMIVGSFLDTFTAFLDYVGMVLGPIIAIICTDFYLRCHKKYDVTQLAKKNGSYWYSHGINWSAVVTWIIGTALFLMLHNVAALKNTIGATFLVMLISGAIYYVLMLIFNRKVA</sequence>
<feature type="transmembrane region" description="Helical" evidence="8">
    <location>
        <begin position="250"/>
        <end position="276"/>
    </location>
</feature>
<evidence type="ECO:0000256" key="2">
    <source>
        <dbReference type="ARBA" id="ARBA00008974"/>
    </source>
</evidence>
<feature type="transmembrane region" description="Helical" evidence="8">
    <location>
        <begin position="408"/>
        <end position="431"/>
    </location>
</feature>
<comment type="similarity">
    <text evidence="2 7">Belongs to the purine-cytosine permease (2.A.39) family.</text>
</comment>
<feature type="transmembrane region" description="Helical" evidence="8">
    <location>
        <begin position="179"/>
        <end position="199"/>
    </location>
</feature>
<dbReference type="EMBL" id="AZEQ01000003">
    <property type="protein sequence ID" value="KRL26636.1"/>
    <property type="molecule type" value="Genomic_DNA"/>
</dbReference>
<feature type="transmembrane region" description="Helical" evidence="8">
    <location>
        <begin position="114"/>
        <end position="134"/>
    </location>
</feature>
<evidence type="ECO:0000256" key="8">
    <source>
        <dbReference type="SAM" id="Phobius"/>
    </source>
</evidence>
<feature type="transmembrane region" description="Helical" evidence="8">
    <location>
        <begin position="335"/>
        <end position="358"/>
    </location>
</feature>
<dbReference type="PIRSF" id="PIRSF002744">
    <property type="entry name" value="Pur-cyt_permease"/>
    <property type="match status" value="1"/>
</dbReference>
<dbReference type="GO" id="GO:0005886">
    <property type="term" value="C:plasma membrane"/>
    <property type="evidence" value="ECO:0007669"/>
    <property type="project" value="TreeGrafter"/>
</dbReference>
<keyword evidence="5 8" id="KW-1133">Transmembrane helix</keyword>
<gene>
    <name evidence="9" type="ORF">FC47_GL001300</name>
</gene>
<evidence type="ECO:0000256" key="4">
    <source>
        <dbReference type="ARBA" id="ARBA00022692"/>
    </source>
</evidence>
<proteinExistence type="inferred from homology"/>
<dbReference type="Proteomes" id="UP000050901">
    <property type="component" value="Unassembled WGS sequence"/>
</dbReference>
<evidence type="ECO:0000256" key="3">
    <source>
        <dbReference type="ARBA" id="ARBA00022448"/>
    </source>
</evidence>
<evidence type="ECO:0000256" key="1">
    <source>
        <dbReference type="ARBA" id="ARBA00004141"/>
    </source>
</evidence>
<dbReference type="Gene3D" id="1.10.4160.10">
    <property type="entry name" value="Hydantoin permease"/>
    <property type="match status" value="1"/>
</dbReference>
<dbReference type="PATRIC" id="fig|1423771.3.peg.1312"/>
<dbReference type="CDD" id="cd11484">
    <property type="entry name" value="SLC-NCS1sbd_CobB-like"/>
    <property type="match status" value="1"/>
</dbReference>
<protein>
    <submittedName>
        <fullName evidence="9">Purine-cytosine permease</fullName>
    </submittedName>
</protein>
<feature type="transmembrane region" description="Helical" evidence="8">
    <location>
        <begin position="364"/>
        <end position="387"/>
    </location>
</feature>
<comment type="subcellular location">
    <subcellularLocation>
        <location evidence="1">Membrane</location>
        <topology evidence="1">Multi-pass membrane protein</topology>
    </subcellularLocation>
</comment>
<accession>A0A0R1P3E9</accession>
<keyword evidence="4 8" id="KW-0812">Transmembrane</keyword>
<dbReference type="InterPro" id="IPR030191">
    <property type="entry name" value="CodB"/>
</dbReference>
<evidence type="ECO:0000256" key="5">
    <source>
        <dbReference type="ARBA" id="ARBA00022989"/>
    </source>
</evidence>